<dbReference type="EC" id="2.6.1.-" evidence="6"/>
<evidence type="ECO:0000256" key="2">
    <source>
        <dbReference type="ARBA" id="ARBA00007441"/>
    </source>
</evidence>
<comment type="cofactor">
    <cofactor evidence="1 6">
        <name>pyridoxal 5'-phosphate</name>
        <dbReference type="ChEBI" id="CHEBI:597326"/>
    </cofactor>
</comment>
<dbReference type="STRING" id="106634.TVD_04950"/>
<dbReference type="EMBL" id="CP011367">
    <property type="protein sequence ID" value="AKJ96420.1"/>
    <property type="molecule type" value="Genomic_DNA"/>
</dbReference>
<dbReference type="AlphaFoldDB" id="A0A0G3G582"/>
<dbReference type="GO" id="GO:0030170">
    <property type="term" value="F:pyridoxal phosphate binding"/>
    <property type="evidence" value="ECO:0007669"/>
    <property type="project" value="InterPro"/>
</dbReference>
<dbReference type="RefSeq" id="WP_047251907.1">
    <property type="nucleotide sequence ID" value="NZ_CP011367.1"/>
</dbReference>
<dbReference type="PATRIC" id="fig|106634.4.peg.1008"/>
<evidence type="ECO:0000259" key="7">
    <source>
        <dbReference type="Pfam" id="PF00155"/>
    </source>
</evidence>
<gene>
    <name evidence="8" type="ORF">TVD_04950</name>
</gene>
<dbReference type="Pfam" id="PF00155">
    <property type="entry name" value="Aminotran_1_2"/>
    <property type="match status" value="1"/>
</dbReference>
<dbReference type="InterPro" id="IPR015424">
    <property type="entry name" value="PyrdxlP-dep_Trfase"/>
</dbReference>
<dbReference type="InterPro" id="IPR015421">
    <property type="entry name" value="PyrdxlP-dep_Trfase_major"/>
</dbReference>
<evidence type="ECO:0000256" key="5">
    <source>
        <dbReference type="ARBA" id="ARBA00022898"/>
    </source>
</evidence>
<keyword evidence="9" id="KW-1185">Reference proteome</keyword>
<protein>
    <recommendedName>
        <fullName evidence="6">Aminotransferase</fullName>
        <ecNumber evidence="6">2.6.1.-</ecNumber>
    </recommendedName>
</protein>
<dbReference type="Gene3D" id="3.40.640.10">
    <property type="entry name" value="Type I PLP-dependent aspartate aminotransferase-like (Major domain)"/>
    <property type="match status" value="1"/>
</dbReference>
<dbReference type="PRINTS" id="PR00753">
    <property type="entry name" value="ACCSYNTHASE"/>
</dbReference>
<evidence type="ECO:0000256" key="4">
    <source>
        <dbReference type="ARBA" id="ARBA00022679"/>
    </source>
</evidence>
<dbReference type="SUPFAM" id="SSF53383">
    <property type="entry name" value="PLP-dependent transferases"/>
    <property type="match status" value="1"/>
</dbReference>
<dbReference type="KEGG" id="tvr:TVD_04950"/>
<dbReference type="CDD" id="cd00609">
    <property type="entry name" value="AAT_like"/>
    <property type="match status" value="1"/>
</dbReference>
<accession>A0A0G3G582</accession>
<dbReference type="InterPro" id="IPR004839">
    <property type="entry name" value="Aminotransferase_I/II_large"/>
</dbReference>
<dbReference type="PANTHER" id="PTHR46383">
    <property type="entry name" value="ASPARTATE AMINOTRANSFERASE"/>
    <property type="match status" value="1"/>
</dbReference>
<dbReference type="OrthoDB" id="9803354at2"/>
<reference evidence="8 9" key="1">
    <citation type="submission" date="2015-04" db="EMBL/GenBank/DDBJ databases">
        <title>Complete Sequence for the Genome of the Thioalkalivibrio versutus D301.</title>
        <authorList>
            <person name="Mu T."/>
            <person name="Zhou J."/>
            <person name="Xu X."/>
        </authorList>
    </citation>
    <scope>NUCLEOTIDE SEQUENCE [LARGE SCALE GENOMIC DNA]</scope>
    <source>
        <strain evidence="8 9">D301</strain>
    </source>
</reference>
<name>A0A0G3G582_9GAMM</name>
<dbReference type="GO" id="GO:0008483">
    <property type="term" value="F:transaminase activity"/>
    <property type="evidence" value="ECO:0007669"/>
    <property type="project" value="UniProtKB-KW"/>
</dbReference>
<dbReference type="PANTHER" id="PTHR46383:SF2">
    <property type="entry name" value="AMINOTRANSFERASE"/>
    <property type="match status" value="1"/>
</dbReference>
<keyword evidence="4 6" id="KW-0808">Transferase</keyword>
<evidence type="ECO:0000313" key="9">
    <source>
        <dbReference type="Proteomes" id="UP000064201"/>
    </source>
</evidence>
<evidence type="ECO:0000256" key="6">
    <source>
        <dbReference type="RuleBase" id="RU000481"/>
    </source>
</evidence>
<keyword evidence="3 6" id="KW-0032">Aminotransferase</keyword>
<evidence type="ECO:0000256" key="3">
    <source>
        <dbReference type="ARBA" id="ARBA00022576"/>
    </source>
</evidence>
<evidence type="ECO:0000256" key="1">
    <source>
        <dbReference type="ARBA" id="ARBA00001933"/>
    </source>
</evidence>
<feature type="domain" description="Aminotransferase class I/classII large" evidence="7">
    <location>
        <begin position="34"/>
        <end position="382"/>
    </location>
</feature>
<dbReference type="InterPro" id="IPR004838">
    <property type="entry name" value="NHTrfase_class1_PyrdxlP-BS"/>
</dbReference>
<keyword evidence="5" id="KW-0663">Pyridoxal phosphate</keyword>
<sequence>MRDPALSGFAEVVEPFRVMDILARAQAAERSGRDIIHLEVGEPDFPTPPAVIAAGRAALAEGDTRYTPAHGTQALREALSADYRRRHGAEVDPERIVITAGASAAILLALAAGVNPGEEVLLPDPGYACNRQFVAARGATPVGLSVQAEHAFQPTAESIAAAWGANTRAVLLGSPANPTGTCLSRDRLAAIVETVRKRGGLVIMDEIYAQIVFDTPEPSAAAGFPDVVVINSFSKYFAMTGWRLGWMVVPEAWVDPVRRLAQNLFVAPGTVAQAAALAAFAPETEALLQSQVQELKARRDVLLDALPRLGLEVQARPEGAFYVWTDCRAHGVDSEALCARILDETGVALTPGTDFSPTRGRDYVRIAYTQSESRLREALERLQTVFARG</sequence>
<proteinExistence type="inferred from homology"/>
<dbReference type="GO" id="GO:0006520">
    <property type="term" value="P:amino acid metabolic process"/>
    <property type="evidence" value="ECO:0007669"/>
    <property type="project" value="InterPro"/>
</dbReference>
<dbReference type="Proteomes" id="UP000064201">
    <property type="component" value="Chromosome"/>
</dbReference>
<dbReference type="PROSITE" id="PS00105">
    <property type="entry name" value="AA_TRANSFER_CLASS_1"/>
    <property type="match status" value="1"/>
</dbReference>
<evidence type="ECO:0000313" key="8">
    <source>
        <dbReference type="EMBL" id="AKJ96420.1"/>
    </source>
</evidence>
<comment type="similarity">
    <text evidence="2 6">Belongs to the class-I pyridoxal-phosphate-dependent aminotransferase family.</text>
</comment>
<dbReference type="InterPro" id="IPR050596">
    <property type="entry name" value="AspAT/PAT-like"/>
</dbReference>
<organism evidence="8 9">
    <name type="scientific">Thioalkalivibrio versutus</name>
    <dbReference type="NCBI Taxonomy" id="106634"/>
    <lineage>
        <taxon>Bacteria</taxon>
        <taxon>Pseudomonadati</taxon>
        <taxon>Pseudomonadota</taxon>
        <taxon>Gammaproteobacteria</taxon>
        <taxon>Chromatiales</taxon>
        <taxon>Ectothiorhodospiraceae</taxon>
        <taxon>Thioalkalivibrio</taxon>
    </lineage>
</organism>